<organism evidence="4 5">
    <name type="scientific">Rhodobacter xanthinilyticus</name>
    <dbReference type="NCBI Taxonomy" id="1850250"/>
    <lineage>
        <taxon>Bacteria</taxon>
        <taxon>Pseudomonadati</taxon>
        <taxon>Pseudomonadota</taxon>
        <taxon>Alphaproteobacteria</taxon>
        <taxon>Rhodobacterales</taxon>
        <taxon>Rhodobacter group</taxon>
        <taxon>Rhodobacter</taxon>
    </lineage>
</organism>
<gene>
    <name evidence="4" type="ORF">LPB142_08800</name>
</gene>
<name>A0A1D9MC69_9RHOB</name>
<keyword evidence="1" id="KW-0596">Phosphopantetheine</keyword>
<evidence type="ECO:0000256" key="1">
    <source>
        <dbReference type="ARBA" id="ARBA00022450"/>
    </source>
</evidence>
<dbReference type="AlphaFoldDB" id="A0A1D9MC69"/>
<evidence type="ECO:0000259" key="3">
    <source>
        <dbReference type="PROSITE" id="PS50075"/>
    </source>
</evidence>
<dbReference type="KEGG" id="rhp:LPB142_08800"/>
<reference evidence="4 5" key="1">
    <citation type="submission" date="2016-10" db="EMBL/GenBank/DDBJ databases">
        <title>Rhodobacter sp. LPB0142, isolated from sea water.</title>
        <authorList>
            <person name="Kim E."/>
            <person name="Yi H."/>
        </authorList>
    </citation>
    <scope>NUCLEOTIDE SEQUENCE [LARGE SCALE GENOMIC DNA]</scope>
    <source>
        <strain evidence="4 5">LPB0142</strain>
    </source>
</reference>
<accession>A0A1D9MC69</accession>
<dbReference type="InterPro" id="IPR036736">
    <property type="entry name" value="ACP-like_sf"/>
</dbReference>
<sequence>MRADVQDQIISILAREAVMDPADVHPEMSLDELGLDSLGLVEVIFAIEETFDIAVPFNANEPSQSEFDISSVGAIVRAVERLLGGLAPAPAAA</sequence>
<dbReference type="PROSITE" id="PS50075">
    <property type="entry name" value="CARRIER"/>
    <property type="match status" value="1"/>
</dbReference>
<dbReference type="InterPro" id="IPR009081">
    <property type="entry name" value="PP-bd_ACP"/>
</dbReference>
<dbReference type="Proteomes" id="UP000176562">
    <property type="component" value="Chromosome"/>
</dbReference>
<feature type="domain" description="Carrier" evidence="3">
    <location>
        <begin position="1"/>
        <end position="83"/>
    </location>
</feature>
<dbReference type="EMBL" id="CP017781">
    <property type="protein sequence ID" value="AOZ69398.1"/>
    <property type="molecule type" value="Genomic_DNA"/>
</dbReference>
<dbReference type="RefSeq" id="WP_071166151.1">
    <property type="nucleotide sequence ID" value="NZ_CP017781.1"/>
</dbReference>
<dbReference type="Pfam" id="PF00550">
    <property type="entry name" value="PP-binding"/>
    <property type="match status" value="1"/>
</dbReference>
<evidence type="ECO:0000256" key="2">
    <source>
        <dbReference type="ARBA" id="ARBA00022553"/>
    </source>
</evidence>
<keyword evidence="5" id="KW-1185">Reference proteome</keyword>
<evidence type="ECO:0000313" key="4">
    <source>
        <dbReference type="EMBL" id="AOZ69398.1"/>
    </source>
</evidence>
<proteinExistence type="predicted"/>
<keyword evidence="2" id="KW-0597">Phosphoprotein</keyword>
<dbReference type="STRING" id="1850250.LPB142_08800"/>
<dbReference type="SUPFAM" id="SSF47336">
    <property type="entry name" value="ACP-like"/>
    <property type="match status" value="1"/>
</dbReference>
<protein>
    <submittedName>
        <fullName evidence="4">Phosphopantetheine-binding protein</fullName>
    </submittedName>
</protein>
<dbReference type="Gene3D" id="1.10.1200.10">
    <property type="entry name" value="ACP-like"/>
    <property type="match status" value="1"/>
</dbReference>
<dbReference type="InterPro" id="IPR006162">
    <property type="entry name" value="Ppantetheine_attach_site"/>
</dbReference>
<evidence type="ECO:0000313" key="5">
    <source>
        <dbReference type="Proteomes" id="UP000176562"/>
    </source>
</evidence>
<dbReference type="PROSITE" id="PS00012">
    <property type="entry name" value="PHOSPHOPANTETHEINE"/>
    <property type="match status" value="1"/>
</dbReference>